<evidence type="ECO:0000259" key="6">
    <source>
        <dbReference type="Pfam" id="PF23914"/>
    </source>
</evidence>
<gene>
    <name evidence="7" type="primary">ccmI</name>
    <name evidence="7" type="ORF">ABFZ84_12030</name>
</gene>
<dbReference type="PANTHER" id="PTHR47870">
    <property type="entry name" value="CYTOCHROME C-TYPE BIOGENESIS PROTEIN CCMH"/>
    <property type="match status" value="1"/>
</dbReference>
<dbReference type="Gene3D" id="1.25.40.10">
    <property type="entry name" value="Tetratricopeptide repeat domain"/>
    <property type="match status" value="2"/>
</dbReference>
<evidence type="ECO:0000256" key="1">
    <source>
        <dbReference type="ARBA" id="ARBA00004196"/>
    </source>
</evidence>
<dbReference type="Pfam" id="PF23914">
    <property type="entry name" value="TPR_CcmH_CycH"/>
    <property type="match status" value="1"/>
</dbReference>
<dbReference type="SUPFAM" id="SSF48452">
    <property type="entry name" value="TPR-like"/>
    <property type="match status" value="1"/>
</dbReference>
<dbReference type="Proteomes" id="UP001560685">
    <property type="component" value="Unassembled WGS sequence"/>
</dbReference>
<dbReference type="InterPro" id="IPR056413">
    <property type="entry name" value="TPR_CcmH_CycH"/>
</dbReference>
<keyword evidence="4 5" id="KW-0802">TPR repeat</keyword>
<accession>A0ABV3Z8B4</accession>
<name>A0ABV3Z8B4_9PROT</name>
<dbReference type="InterPro" id="IPR011990">
    <property type="entry name" value="TPR-like_helical_dom_sf"/>
</dbReference>
<keyword evidence="8" id="KW-1185">Reference proteome</keyword>
<evidence type="ECO:0000313" key="7">
    <source>
        <dbReference type="EMBL" id="MEX6634274.1"/>
    </source>
</evidence>
<dbReference type="Pfam" id="PF13432">
    <property type="entry name" value="TPR_16"/>
    <property type="match status" value="1"/>
</dbReference>
<evidence type="ECO:0000313" key="8">
    <source>
        <dbReference type="Proteomes" id="UP001560685"/>
    </source>
</evidence>
<dbReference type="EMBL" id="JBEHZE010000001">
    <property type="protein sequence ID" value="MEX6634274.1"/>
    <property type="molecule type" value="Genomic_DNA"/>
</dbReference>
<reference evidence="7 8" key="1">
    <citation type="submission" date="2024-05" db="EMBL/GenBank/DDBJ databases">
        <title>Three bacterial strains, DH-69, EH-24, and ECK-19 isolated from coastal sediments.</title>
        <authorList>
            <person name="Ye Y.-Q."/>
            <person name="Du Z.-J."/>
        </authorList>
    </citation>
    <scope>NUCLEOTIDE SEQUENCE [LARGE SCALE GENOMIC DNA]</scope>
    <source>
        <strain evidence="7 8">ECK-19</strain>
    </source>
</reference>
<evidence type="ECO:0000256" key="4">
    <source>
        <dbReference type="ARBA" id="ARBA00022803"/>
    </source>
</evidence>
<evidence type="ECO:0000256" key="2">
    <source>
        <dbReference type="ARBA" id="ARBA00022737"/>
    </source>
</evidence>
<feature type="domain" description="Cytochrome c-type biogenesis protein H TPR" evidence="6">
    <location>
        <begin position="386"/>
        <end position="511"/>
    </location>
</feature>
<dbReference type="InterPro" id="IPR019734">
    <property type="entry name" value="TPR_rpt"/>
</dbReference>
<proteinExistence type="predicted"/>
<dbReference type="SMART" id="SM00028">
    <property type="entry name" value="TPR"/>
    <property type="match status" value="4"/>
</dbReference>
<sequence>MVWVFIVVLCTLVLGFLVEPFFRKSKSPNNLDEQDYLAAQIDDIARDREAGLISAEEADFASNDARRRLLAAARAGTKEITKGANSGFRQISTMVISAAPIAAVAIYLALGNPGKETTDEATLIASRSQNPPSTQNAKPLAESITALEEKVAASPDNLDDWILLAESYAGMDRFDAAARAFGKARELAPERAFLHAAEGEAIAMAAGGNVTPVADEAFDRALEIDPVEPRARFYKALSAYQQGDPDDALNRLVTLANEAPPSAPWLTVVRSQIEIIAGELGKPLDGLGLRVPTLSTAQSETPSEDAPFEDWVAAIEAQAKKGDIAGAKRVLESARGRYAQAPFVMQQLAQIEAQLEQPDTPRGPSVEEMKAAQNLSPEDRNAMIEGMVEGLAARLETEPDDIEGWTMLARSYSVLGEFQKSANAYSQAIELAPDEFPLHLGRAEALLTVLRSEGKPIDIETKAAIDSVSKLNPEHPFALYFQGLAASQTGDAARARSYWERLLASMPEGTPEAESVRQMIDEL</sequence>
<dbReference type="InterPro" id="IPR017560">
    <property type="entry name" value="Cyt_c_biogenesis_CcmI"/>
</dbReference>
<comment type="subcellular location">
    <subcellularLocation>
        <location evidence="1">Cell envelope</location>
    </subcellularLocation>
</comment>
<feature type="repeat" description="TPR" evidence="5">
    <location>
        <begin position="402"/>
        <end position="435"/>
    </location>
</feature>
<protein>
    <submittedName>
        <fullName evidence="7">C-type cytochrome biogenesis protein CcmI</fullName>
    </submittedName>
</protein>
<dbReference type="InterPro" id="IPR051263">
    <property type="entry name" value="C-type_cytochrome_biogenesis"/>
</dbReference>
<keyword evidence="3" id="KW-0201">Cytochrome c-type biogenesis</keyword>
<dbReference type="RefSeq" id="WP_369314261.1">
    <property type="nucleotide sequence ID" value="NZ_JBEHZE010000001.1"/>
</dbReference>
<dbReference type="PROSITE" id="PS50005">
    <property type="entry name" value="TPR"/>
    <property type="match status" value="2"/>
</dbReference>
<comment type="caution">
    <text evidence="7">The sequence shown here is derived from an EMBL/GenBank/DDBJ whole genome shotgun (WGS) entry which is preliminary data.</text>
</comment>
<evidence type="ECO:0000256" key="3">
    <source>
        <dbReference type="ARBA" id="ARBA00022748"/>
    </source>
</evidence>
<dbReference type="PANTHER" id="PTHR47870:SF1">
    <property type="entry name" value="CYTOCHROME C-TYPE BIOGENESIS PROTEIN CCMH"/>
    <property type="match status" value="1"/>
</dbReference>
<evidence type="ECO:0000256" key="5">
    <source>
        <dbReference type="PROSITE-ProRule" id="PRU00339"/>
    </source>
</evidence>
<feature type="repeat" description="TPR" evidence="5">
    <location>
        <begin position="158"/>
        <end position="191"/>
    </location>
</feature>
<keyword evidence="2" id="KW-0677">Repeat</keyword>
<dbReference type="NCBIfam" id="TIGR03142">
    <property type="entry name" value="cytochro_ccmI"/>
    <property type="match status" value="1"/>
</dbReference>
<organism evidence="7 8">
    <name type="scientific">Hyphococcus lacteus</name>
    <dbReference type="NCBI Taxonomy" id="3143536"/>
    <lineage>
        <taxon>Bacteria</taxon>
        <taxon>Pseudomonadati</taxon>
        <taxon>Pseudomonadota</taxon>
        <taxon>Alphaproteobacteria</taxon>
        <taxon>Parvularculales</taxon>
        <taxon>Parvularculaceae</taxon>
        <taxon>Hyphococcus</taxon>
    </lineage>
</organism>